<keyword evidence="2 3" id="KW-0067">ATP-binding</keyword>
<dbReference type="GO" id="GO:0006260">
    <property type="term" value="P:DNA replication"/>
    <property type="evidence" value="ECO:0007669"/>
    <property type="project" value="InterPro"/>
</dbReference>
<reference evidence="5" key="1">
    <citation type="submission" date="2017-05" db="EMBL/GenBank/DDBJ databases">
        <authorList>
            <person name="Varghese N."/>
            <person name="Submissions S."/>
        </authorList>
    </citation>
    <scope>NUCLEOTIDE SEQUENCE</scope>
    <source>
        <strain evidence="5">Su22</strain>
    </source>
</reference>
<keyword evidence="1 3" id="KW-0547">Nucleotide-binding</keyword>
<evidence type="ECO:0000259" key="4">
    <source>
        <dbReference type="PROSITE" id="PS51161"/>
    </source>
</evidence>
<dbReference type="PROSITE" id="PS51161">
    <property type="entry name" value="ATP_CONE"/>
    <property type="match status" value="1"/>
</dbReference>
<evidence type="ECO:0000313" key="5">
    <source>
        <dbReference type="EMBL" id="SMP41274.1"/>
    </source>
</evidence>
<dbReference type="AlphaFoldDB" id="A0AA46AHP2"/>
<evidence type="ECO:0000256" key="2">
    <source>
        <dbReference type="ARBA" id="ARBA00022840"/>
    </source>
</evidence>
<feature type="domain" description="ATP-cone" evidence="4">
    <location>
        <begin position="4"/>
        <end position="96"/>
    </location>
</feature>
<dbReference type="GO" id="GO:0008998">
    <property type="term" value="F:ribonucleoside-triphosphate reductase (thioredoxin) activity"/>
    <property type="evidence" value="ECO:0007669"/>
    <property type="project" value="InterPro"/>
</dbReference>
<comment type="caution">
    <text evidence="5">The sequence shown here is derived from an EMBL/GenBank/DDBJ whole genome shotgun (WGS) entry which is preliminary data.</text>
</comment>
<dbReference type="Gene3D" id="3.20.70.20">
    <property type="match status" value="1"/>
</dbReference>
<evidence type="ECO:0000256" key="3">
    <source>
        <dbReference type="PROSITE-ProRule" id="PRU00492"/>
    </source>
</evidence>
<dbReference type="Proteomes" id="UP001158066">
    <property type="component" value="Unassembled WGS sequence"/>
</dbReference>
<dbReference type="NCBIfam" id="TIGR02487">
    <property type="entry name" value="NrdD"/>
    <property type="match status" value="1"/>
</dbReference>
<sequence>MAITKIQKRNGEIADFQLTKIKDAIFAAVKSVGGSDEIRAGSLAKKAEDILNETFRASIPSVEDIQDIVEKVLIEEGHAKTAKAYILYRKRREEIREVKNLFMDAEEMVEEYVSLADWRVNENANMGFSLQGLNNHIVESISSKYWLNKIYRKELRDAHVRGDLHIHDLGLLAPYCCGWDMEDFLRRGFKGAKGKVESKPPKHLETALGQLVNLLYTLQGESAGAQAVSSIDTYLAPFIYYDELDYAQVKKALQRFVFNLNIPTRVGFQTPFTNITLDIAPHPMLKNQPVTIGGVPMDKTYGEFQKEMDLFNMAFCEVMMEGDGAQRAFSFPIPTINITPDFPWESEVADAIMEMTRKFGTPYFANFLNSDMSPEDIRSMCCRLRLDNRELRKRGGGLFGANPMTGSINVVTLNMARIGYLTNNPEEFKRRVRELMELAREICDEKRLVLENYMESGLYPYSRYYLQSVKDSTGEYFKNHFSTIGLNGMNEACLNLLGVDITSEEGQEFAIDIMEFMNRVISIFQEETGSLWNLEASPAEGTSYRFARIDKAMYPRIISQGENEPYYTNSTQLPVGHTKDIFDAIEAQEPLQTKYTGGTVFHGFIGEEIENVETAKLLIKRSFQHSHMPYMTLTPTYSICSEHGYLKGEQFTCPHCGSEAEVWTRVVGFHRPVQSWNKGKKEEFKDRLEFDTQVSLQGATAKAQVEQEKTSVKAG</sequence>
<organism evidence="5 6">
    <name type="scientific">Anoxynatronum buryatiense</name>
    <dbReference type="NCBI Taxonomy" id="489973"/>
    <lineage>
        <taxon>Bacteria</taxon>
        <taxon>Bacillati</taxon>
        <taxon>Bacillota</taxon>
        <taxon>Clostridia</taxon>
        <taxon>Eubacteriales</taxon>
        <taxon>Clostridiaceae</taxon>
        <taxon>Anoxynatronum</taxon>
    </lineage>
</organism>
<evidence type="ECO:0000256" key="1">
    <source>
        <dbReference type="ARBA" id="ARBA00022741"/>
    </source>
</evidence>
<dbReference type="EMBL" id="FXUF01000001">
    <property type="protein sequence ID" value="SMP41274.1"/>
    <property type="molecule type" value="Genomic_DNA"/>
</dbReference>
<dbReference type="Pfam" id="PF03477">
    <property type="entry name" value="ATP-cone"/>
    <property type="match status" value="1"/>
</dbReference>
<protein>
    <submittedName>
        <fullName evidence="5">Ribonucleoside-triphosphate reductase class III catalytic subunit</fullName>
    </submittedName>
</protein>
<name>A0AA46AHP2_9CLOT</name>
<dbReference type="CDD" id="cd01675">
    <property type="entry name" value="RNR_III"/>
    <property type="match status" value="1"/>
</dbReference>
<dbReference type="SUPFAM" id="SSF51998">
    <property type="entry name" value="PFL-like glycyl radical enzymes"/>
    <property type="match status" value="1"/>
</dbReference>
<proteinExistence type="predicted"/>
<dbReference type="NCBIfam" id="NF006126">
    <property type="entry name" value="PRK08270.1"/>
    <property type="match status" value="1"/>
</dbReference>
<dbReference type="Pfam" id="PF13597">
    <property type="entry name" value="NRDD"/>
    <property type="match status" value="1"/>
</dbReference>
<keyword evidence="6" id="KW-1185">Reference proteome</keyword>
<dbReference type="GO" id="GO:0005524">
    <property type="term" value="F:ATP binding"/>
    <property type="evidence" value="ECO:0007669"/>
    <property type="project" value="UniProtKB-UniRule"/>
</dbReference>
<evidence type="ECO:0000313" key="6">
    <source>
        <dbReference type="Proteomes" id="UP001158066"/>
    </source>
</evidence>
<accession>A0AA46AHP2</accession>
<dbReference type="PANTHER" id="PTHR21075">
    <property type="entry name" value="ANAEROBIC RIBONUCLEOSIDE-TRIPHOSPHATE REDUCTASE"/>
    <property type="match status" value="1"/>
</dbReference>
<dbReference type="GO" id="GO:0009265">
    <property type="term" value="P:2'-deoxyribonucleotide biosynthetic process"/>
    <property type="evidence" value="ECO:0007669"/>
    <property type="project" value="TreeGrafter"/>
</dbReference>
<dbReference type="GO" id="GO:0004748">
    <property type="term" value="F:ribonucleoside-diphosphate reductase activity, thioredoxin disulfide as acceptor"/>
    <property type="evidence" value="ECO:0007669"/>
    <property type="project" value="TreeGrafter"/>
</dbReference>
<dbReference type="InterPro" id="IPR012833">
    <property type="entry name" value="NrdD"/>
</dbReference>
<dbReference type="GO" id="GO:0031250">
    <property type="term" value="C:anaerobic ribonucleoside-triphosphate reductase complex"/>
    <property type="evidence" value="ECO:0007669"/>
    <property type="project" value="TreeGrafter"/>
</dbReference>
<dbReference type="InterPro" id="IPR005144">
    <property type="entry name" value="ATP-cone_dom"/>
</dbReference>
<gene>
    <name evidence="5" type="ORF">SAMN06296020_101485</name>
</gene>
<dbReference type="RefSeq" id="WP_283407824.1">
    <property type="nucleotide sequence ID" value="NZ_FXUF01000001.1"/>
</dbReference>
<dbReference type="PANTHER" id="PTHR21075:SF0">
    <property type="entry name" value="ANAEROBIC RIBONUCLEOSIDE-TRIPHOSPHATE REDUCTASE"/>
    <property type="match status" value="1"/>
</dbReference>